<dbReference type="PANTHER" id="PTHR42988:SF2">
    <property type="entry name" value="CYCLIC NUCLEOTIDE PHOSPHODIESTERASE CBUA0032-RELATED"/>
    <property type="match status" value="1"/>
</dbReference>
<dbReference type="GO" id="GO:0046872">
    <property type="term" value="F:metal ion binding"/>
    <property type="evidence" value="ECO:0007669"/>
    <property type="project" value="UniProtKB-KW"/>
</dbReference>
<evidence type="ECO:0000256" key="2">
    <source>
        <dbReference type="ARBA" id="ARBA00022801"/>
    </source>
</evidence>
<dbReference type="PIRSF" id="PIRSF035427">
    <property type="entry name" value="All2852"/>
    <property type="match status" value="1"/>
</dbReference>
<organism evidence="6 7">
    <name type="scientific">Nodularia spumigena CENA596</name>
    <dbReference type="NCBI Taxonomy" id="1819295"/>
    <lineage>
        <taxon>Bacteria</taxon>
        <taxon>Bacillati</taxon>
        <taxon>Cyanobacteriota</taxon>
        <taxon>Cyanophyceae</taxon>
        <taxon>Nostocales</taxon>
        <taxon>Nodulariaceae</taxon>
        <taxon>Nodularia</taxon>
    </lineage>
</organism>
<dbReference type="Proteomes" id="UP000076555">
    <property type="component" value="Unassembled WGS sequence"/>
</dbReference>
<comment type="caution">
    <text evidence="6">The sequence shown here is derived from an EMBL/GenBank/DDBJ whole genome shotgun (WGS) entry which is preliminary data.</text>
</comment>
<dbReference type="RefSeq" id="WP_063872480.1">
    <property type="nucleotide sequence ID" value="NZ_CAWMRI010000109.1"/>
</dbReference>
<keyword evidence="3" id="KW-0408">Iron</keyword>
<dbReference type="Gene3D" id="3.60.21.10">
    <property type="match status" value="1"/>
</dbReference>
<dbReference type="InterPro" id="IPR050884">
    <property type="entry name" value="CNP_phosphodiesterase-III"/>
</dbReference>
<sequence length="375" mass="42740">MAPNFRFAVVSDLHIALPHTIWDHPSRFHLVEVSIPAFESAIEHLTQLNLDFLLLPGDLTQHSEPENHLWLQERLAKLPFPTYVVPGNHDVPVVIANEQSIGFADFPHYYRKFGYENPQQLYYTHQLLPGVRLIGLNSNFFNEDGEQVGRLDAEQLKWLEEVLAAAGDELVLVMVHHNVVEHLPEQSRHPLGKRYMLENSPQLLEILRRYGVKLVFTGHLHIQDVACSQGVYDITTGSLVSYPHPYRVFEFQQDNYGREWLQILSYRVETVADFPNLQHFSRQWMGDRSFPFLVKLLTQYPLNLPLADAENLAIGLRDFWANIADGDALLDYPHFPPAVRRHIQTYGAIASGIPTLIDNNSTLLLGSGEWGVGSG</sequence>
<dbReference type="EMBL" id="LWAJ01000109">
    <property type="protein sequence ID" value="KZL50170.1"/>
    <property type="molecule type" value="Genomic_DNA"/>
</dbReference>
<evidence type="ECO:0000313" key="7">
    <source>
        <dbReference type="Proteomes" id="UP000076555"/>
    </source>
</evidence>
<dbReference type="SUPFAM" id="SSF56300">
    <property type="entry name" value="Metallo-dependent phosphatases"/>
    <property type="match status" value="1"/>
</dbReference>
<evidence type="ECO:0000259" key="5">
    <source>
        <dbReference type="Pfam" id="PF00149"/>
    </source>
</evidence>
<feature type="domain" description="Calcineurin-like phosphoesterase" evidence="5">
    <location>
        <begin position="5"/>
        <end position="222"/>
    </location>
</feature>
<evidence type="ECO:0000256" key="1">
    <source>
        <dbReference type="ARBA" id="ARBA00022723"/>
    </source>
</evidence>
<keyword evidence="1" id="KW-0479">Metal-binding</keyword>
<evidence type="ECO:0000313" key="6">
    <source>
        <dbReference type="EMBL" id="KZL50170.1"/>
    </source>
</evidence>
<name>A0A166JV38_NODSP</name>
<dbReference type="AlphaFoldDB" id="A0A166JV38"/>
<evidence type="ECO:0000256" key="3">
    <source>
        <dbReference type="ARBA" id="ARBA00023004"/>
    </source>
</evidence>
<dbReference type="PANTHER" id="PTHR42988">
    <property type="entry name" value="PHOSPHOHYDROLASE"/>
    <property type="match status" value="1"/>
</dbReference>
<dbReference type="OrthoDB" id="2036332at2"/>
<dbReference type="InterPro" id="IPR029052">
    <property type="entry name" value="Metallo-depent_PP-like"/>
</dbReference>
<accession>A0A166JV38</accession>
<dbReference type="Pfam" id="PF00149">
    <property type="entry name" value="Metallophos"/>
    <property type="match status" value="1"/>
</dbReference>
<evidence type="ECO:0000256" key="4">
    <source>
        <dbReference type="ARBA" id="ARBA00025742"/>
    </source>
</evidence>
<reference evidence="6 7" key="1">
    <citation type="submission" date="2016-04" db="EMBL/GenBank/DDBJ databases">
        <title>Draft Genome Assembly of the Bloom-forming Cyanobacterium Nodularia spumigena Strain CENA596 in Shrimp Production Ponds.</title>
        <authorList>
            <person name="Popin R.V."/>
            <person name="Rigonato J."/>
            <person name="Abreu V.A."/>
            <person name="Andreote A.P."/>
            <person name="Silveira S.B."/>
            <person name="Odebrecht C."/>
            <person name="Fiore M.F."/>
        </authorList>
    </citation>
    <scope>NUCLEOTIDE SEQUENCE [LARGE SCALE GENOMIC DNA]</scope>
    <source>
        <strain evidence="6 7">CENA596</strain>
    </source>
</reference>
<dbReference type="InterPro" id="IPR011239">
    <property type="entry name" value="Pesterase_cyn"/>
</dbReference>
<comment type="similarity">
    <text evidence="4">Belongs to the cyclic nucleotide phosphodiesterase class-III family.</text>
</comment>
<gene>
    <name evidence="6" type="ORF">A2T98_08965</name>
</gene>
<protein>
    <submittedName>
        <fullName evidence="6">Metallophosphoesterase</fullName>
    </submittedName>
</protein>
<proteinExistence type="inferred from homology"/>
<dbReference type="InterPro" id="IPR004843">
    <property type="entry name" value="Calcineurin-like_PHP"/>
</dbReference>
<keyword evidence="2" id="KW-0378">Hydrolase</keyword>
<feature type="non-terminal residue" evidence="6">
    <location>
        <position position="375"/>
    </location>
</feature>
<dbReference type="GO" id="GO:0016787">
    <property type="term" value="F:hydrolase activity"/>
    <property type="evidence" value="ECO:0007669"/>
    <property type="project" value="UniProtKB-KW"/>
</dbReference>